<dbReference type="GO" id="GO:0019808">
    <property type="term" value="F:polyamine binding"/>
    <property type="evidence" value="ECO:0007669"/>
    <property type="project" value="InterPro"/>
</dbReference>
<keyword evidence="2" id="KW-0813">Transport</keyword>
<feature type="chain" id="PRO_5012336987" evidence="5">
    <location>
        <begin position="36"/>
        <end position="370"/>
    </location>
</feature>
<keyword evidence="3 5" id="KW-0732">Signal</keyword>
<accession>A0A2A6J1J8</accession>
<evidence type="ECO:0000256" key="2">
    <source>
        <dbReference type="ARBA" id="ARBA00022448"/>
    </source>
</evidence>
<evidence type="ECO:0000313" key="6">
    <source>
        <dbReference type="EMBL" id="PDT00006.1"/>
    </source>
</evidence>
<dbReference type="Gene3D" id="3.40.190.10">
    <property type="entry name" value="Periplasmic binding protein-like II"/>
    <property type="match status" value="2"/>
</dbReference>
<evidence type="ECO:0000256" key="5">
    <source>
        <dbReference type="SAM" id="SignalP"/>
    </source>
</evidence>
<gene>
    <name evidence="6" type="ORF">CO666_33000</name>
</gene>
<proteinExistence type="predicted"/>
<reference evidence="6 7" key="1">
    <citation type="submission" date="2017-09" db="EMBL/GenBank/DDBJ databases">
        <title>Comparative genomics of rhizobia isolated from Phaseolus vulgaris in China.</title>
        <authorList>
            <person name="Tong W."/>
        </authorList>
    </citation>
    <scope>NUCLEOTIDE SEQUENCE [LARGE SCALE GENOMIC DNA]</scope>
    <source>
        <strain evidence="6 7">C5</strain>
    </source>
</reference>
<dbReference type="RefSeq" id="WP_097616118.1">
    <property type="nucleotide sequence ID" value="NZ_NWSV01000059.1"/>
</dbReference>
<protein>
    <submittedName>
        <fullName evidence="6">ABC transporter substrate-binding protein</fullName>
    </submittedName>
</protein>
<evidence type="ECO:0000256" key="3">
    <source>
        <dbReference type="ARBA" id="ARBA00022729"/>
    </source>
</evidence>
<feature type="signal peptide" evidence="5">
    <location>
        <begin position="1"/>
        <end position="35"/>
    </location>
</feature>
<dbReference type="PANTHER" id="PTHR30222">
    <property type="entry name" value="SPERMIDINE/PUTRESCINE-BINDING PERIPLASMIC PROTEIN"/>
    <property type="match status" value="1"/>
</dbReference>
<dbReference type="InterPro" id="IPR006059">
    <property type="entry name" value="SBP"/>
</dbReference>
<dbReference type="SUPFAM" id="SSF53850">
    <property type="entry name" value="Periplasmic binding protein-like II"/>
    <property type="match status" value="1"/>
</dbReference>
<dbReference type="PRINTS" id="PR00909">
    <property type="entry name" value="SPERMDNBNDNG"/>
</dbReference>
<dbReference type="PROSITE" id="PS51318">
    <property type="entry name" value="TAT"/>
    <property type="match status" value="1"/>
</dbReference>
<sequence length="370" mass="41016">MTKDTTRLTVSRRQVLKAGSGLAAASLFTPFLASAARAEEEPITLLTWESYDEPEWITEWEKANGTKIKPVIISSLDEVFAQLQSGAVKPDVVYSEASTAGRLKKAGQIAPFDLSKVPNVANILPGLNWKDPLSVDGTLMGIPLHWGTQPLQYNADVIKEAPTSWAALWDKKYQGKVTIFDDATVTIPMIALYVGAKDPFKLSEDEFGAVTKALRELRQQVRVVTRGFDDAANVYASGEALLGYCHNVTVVNTLKKKGLNAKYSLPKEGTPSWIEGTYVTPKGQRDIVYKFLNDTMSVEWQTRFMKFSGSNGVLTPEAAREAGLTEEELKNTNILDSEDPAFKSNLVFFREPEDVERRIQIWNDFLAGTL</sequence>
<keyword evidence="7" id="KW-1185">Reference proteome</keyword>
<dbReference type="AlphaFoldDB" id="A0A2A6J1J8"/>
<dbReference type="Pfam" id="PF13416">
    <property type="entry name" value="SBP_bac_8"/>
    <property type="match status" value="1"/>
</dbReference>
<evidence type="ECO:0000256" key="1">
    <source>
        <dbReference type="ARBA" id="ARBA00004418"/>
    </source>
</evidence>
<evidence type="ECO:0000256" key="4">
    <source>
        <dbReference type="ARBA" id="ARBA00022764"/>
    </source>
</evidence>
<keyword evidence="4" id="KW-0574">Periplasm</keyword>
<organism evidence="6 7">
    <name type="scientific">Rhizobium chutanense</name>
    <dbReference type="NCBI Taxonomy" id="2035448"/>
    <lineage>
        <taxon>Bacteria</taxon>
        <taxon>Pseudomonadati</taxon>
        <taxon>Pseudomonadota</taxon>
        <taxon>Alphaproteobacteria</taxon>
        <taxon>Hyphomicrobiales</taxon>
        <taxon>Rhizobiaceae</taxon>
        <taxon>Rhizobium/Agrobacterium group</taxon>
        <taxon>Rhizobium</taxon>
    </lineage>
</organism>
<dbReference type="InterPro" id="IPR001188">
    <property type="entry name" value="Sperm_putr-bd"/>
</dbReference>
<evidence type="ECO:0000313" key="7">
    <source>
        <dbReference type="Proteomes" id="UP000220768"/>
    </source>
</evidence>
<comment type="subcellular location">
    <subcellularLocation>
        <location evidence="1">Periplasm</location>
    </subcellularLocation>
</comment>
<name>A0A2A6J1J8_9HYPH</name>
<dbReference type="GO" id="GO:0015846">
    <property type="term" value="P:polyamine transport"/>
    <property type="evidence" value="ECO:0007669"/>
    <property type="project" value="InterPro"/>
</dbReference>
<comment type="caution">
    <text evidence="6">The sequence shown here is derived from an EMBL/GenBank/DDBJ whole genome shotgun (WGS) entry which is preliminary data.</text>
</comment>
<dbReference type="InterPro" id="IPR006311">
    <property type="entry name" value="TAT_signal"/>
</dbReference>
<dbReference type="GO" id="GO:0042597">
    <property type="term" value="C:periplasmic space"/>
    <property type="evidence" value="ECO:0007669"/>
    <property type="project" value="UniProtKB-SubCell"/>
</dbReference>
<dbReference type="Proteomes" id="UP000220768">
    <property type="component" value="Unassembled WGS sequence"/>
</dbReference>
<dbReference type="EMBL" id="NWSV01000059">
    <property type="protein sequence ID" value="PDT00006.1"/>
    <property type="molecule type" value="Genomic_DNA"/>
</dbReference>
<dbReference type="PANTHER" id="PTHR30222:SF17">
    <property type="entry name" value="SPERMIDINE_PUTRESCINE-BINDING PERIPLASMIC PROTEIN"/>
    <property type="match status" value="1"/>
</dbReference>